<evidence type="ECO:0000256" key="1">
    <source>
        <dbReference type="SAM" id="SignalP"/>
    </source>
</evidence>
<accession>A0A1B6C1A2</accession>
<dbReference type="EMBL" id="GEDC01012029">
    <property type="protein sequence ID" value="JAS25269.1"/>
    <property type="molecule type" value="Transcribed_RNA"/>
</dbReference>
<gene>
    <name evidence="3" type="ORF">g.1642</name>
    <name evidence="2" type="ORF">g.1643</name>
</gene>
<feature type="non-terminal residue" evidence="2">
    <location>
        <position position="100"/>
    </location>
</feature>
<evidence type="ECO:0000313" key="2">
    <source>
        <dbReference type="EMBL" id="JAS07291.1"/>
    </source>
</evidence>
<proteinExistence type="predicted"/>
<reference evidence="2" key="1">
    <citation type="submission" date="2015-12" db="EMBL/GenBank/DDBJ databases">
        <title>De novo transcriptome assembly of four potential Pierce s Disease insect vectors from Arizona vineyards.</title>
        <authorList>
            <person name="Tassone E.E."/>
        </authorList>
    </citation>
    <scope>NUCLEOTIDE SEQUENCE</scope>
</reference>
<keyword evidence="1" id="KW-0732">Signal</keyword>
<dbReference type="AlphaFoldDB" id="A0A1B6C1A2"/>
<organism evidence="2">
    <name type="scientific">Clastoptera arizonana</name>
    <name type="common">Arizona spittle bug</name>
    <dbReference type="NCBI Taxonomy" id="38151"/>
    <lineage>
        <taxon>Eukaryota</taxon>
        <taxon>Metazoa</taxon>
        <taxon>Ecdysozoa</taxon>
        <taxon>Arthropoda</taxon>
        <taxon>Hexapoda</taxon>
        <taxon>Insecta</taxon>
        <taxon>Pterygota</taxon>
        <taxon>Neoptera</taxon>
        <taxon>Paraneoptera</taxon>
        <taxon>Hemiptera</taxon>
        <taxon>Auchenorrhyncha</taxon>
        <taxon>Cercopoidea</taxon>
        <taxon>Clastopteridae</taxon>
        <taxon>Clastoptera</taxon>
    </lineage>
</organism>
<protein>
    <submittedName>
        <fullName evidence="2">Uncharacterized protein</fullName>
    </submittedName>
</protein>
<evidence type="ECO:0000313" key="3">
    <source>
        <dbReference type="EMBL" id="JAS25269.1"/>
    </source>
</evidence>
<feature type="signal peptide" evidence="1">
    <location>
        <begin position="1"/>
        <end position="23"/>
    </location>
</feature>
<dbReference type="EMBL" id="GEDC01030007">
    <property type="protein sequence ID" value="JAS07291.1"/>
    <property type="molecule type" value="Transcribed_RNA"/>
</dbReference>
<sequence length="100" mass="11155">MKTIKKILTTVLINFSVIQNIASEINPQPDDVLFGAYDNLNHNITHLCTRNCIQGEPPKICYYKFVLENYHVLGRACGNCPNVRSDCDANQCVTADGVPK</sequence>
<name>A0A1B6C1A2_9HEMI</name>
<feature type="chain" id="PRO_5008580030" evidence="1">
    <location>
        <begin position="24"/>
        <end position="100"/>
    </location>
</feature>